<name>A0A383R4L4_PAEAL</name>
<reference evidence="3" key="1">
    <citation type="submission" date="2018-08" db="EMBL/GenBank/DDBJ databases">
        <authorList>
            <person name="Chevrot R."/>
        </authorList>
    </citation>
    <scope>NUCLEOTIDE SEQUENCE [LARGE SCALE GENOMIC DNA]</scope>
</reference>
<feature type="chain" id="PRO_5016871786" evidence="1">
    <location>
        <begin position="27"/>
        <end position="286"/>
    </location>
</feature>
<evidence type="ECO:0000256" key="1">
    <source>
        <dbReference type="SAM" id="SignalP"/>
    </source>
</evidence>
<evidence type="ECO:0000313" key="2">
    <source>
        <dbReference type="EMBL" id="SYX81763.1"/>
    </source>
</evidence>
<evidence type="ECO:0000313" key="3">
    <source>
        <dbReference type="Proteomes" id="UP000304148"/>
    </source>
</evidence>
<proteinExistence type="predicted"/>
<protein>
    <submittedName>
        <fullName evidence="2">Uncharacterized protein</fullName>
    </submittedName>
</protein>
<dbReference type="AlphaFoldDB" id="A0A383R4L4"/>
<sequence length="286" mass="31351">MEMKKRMFTLLLAILVFAAVPITAFASGAMVERITNSAGYKAAQTWFKMPDSMYVAPETYPSVFWTFDTVAPNGTYYNLDFGLQYANGGWRFQYFGGATQGGVARNGTTFNTWSSAYGSNSCSISSPCASTTYGHSPTVLSYQPGQTIRLDVNFVTLYGANAGAGVQVDIYNTSNNLLAQAVIPIEQGFKDGAETKGARFNRQFNMVTTAHHPDQYKNNGSYAYNAKFLNASLVTTSGSWVSMTPYNSSAIVKFEGFDSMSTDGKIFHWSELANGYVHDNIGYSFR</sequence>
<dbReference type="EMBL" id="LS992241">
    <property type="protein sequence ID" value="SYX81763.1"/>
    <property type="molecule type" value="Genomic_DNA"/>
</dbReference>
<feature type="signal peptide" evidence="1">
    <location>
        <begin position="1"/>
        <end position="26"/>
    </location>
</feature>
<keyword evidence="1" id="KW-0732">Signal</keyword>
<dbReference type="Proteomes" id="UP000304148">
    <property type="component" value="Chromosome"/>
</dbReference>
<gene>
    <name evidence="2" type="ORF">PBLR_10182</name>
</gene>
<accession>A0A383R4L4</accession>
<organism evidence="2 3">
    <name type="scientific">Paenibacillus alvei</name>
    <name type="common">Bacillus alvei</name>
    <dbReference type="NCBI Taxonomy" id="44250"/>
    <lineage>
        <taxon>Bacteria</taxon>
        <taxon>Bacillati</taxon>
        <taxon>Bacillota</taxon>
        <taxon>Bacilli</taxon>
        <taxon>Bacillales</taxon>
        <taxon>Paenibacillaceae</taxon>
        <taxon>Paenibacillus</taxon>
    </lineage>
</organism>